<feature type="transmembrane region" description="Helical" evidence="12">
    <location>
        <begin position="101"/>
        <end position="126"/>
    </location>
</feature>
<dbReference type="Gene3D" id="1.20.120.350">
    <property type="entry name" value="Voltage-gated potassium channels. Chain C"/>
    <property type="match status" value="1"/>
</dbReference>
<feature type="transmembrane region" description="Helical" evidence="12">
    <location>
        <begin position="58"/>
        <end position="81"/>
    </location>
</feature>
<evidence type="ECO:0000256" key="12">
    <source>
        <dbReference type="SAM" id="Phobius"/>
    </source>
</evidence>
<evidence type="ECO:0000256" key="9">
    <source>
        <dbReference type="ARBA" id="ARBA00023065"/>
    </source>
</evidence>
<feature type="non-terminal residue" evidence="14">
    <location>
        <position position="145"/>
    </location>
</feature>
<evidence type="ECO:0000256" key="8">
    <source>
        <dbReference type="ARBA" id="ARBA00022989"/>
    </source>
</evidence>
<sequence length="145" mass="16604">VISVITKLRNRVHDVLEVPENDDLFSRIIDFGLIGLITLNVLAIIIESIDAIAVAYQPYFQMFELVSVAIFTAEYVLRVWICVDDADGKYRGNLKGRLRYMASPLALVDLIVILPFYLSFIVGIDLRFLRILRLLRILKLTRYSG</sequence>
<evidence type="ECO:0000256" key="1">
    <source>
        <dbReference type="ARBA" id="ARBA00004141"/>
    </source>
</evidence>
<keyword evidence="8 12" id="KW-1133">Transmembrane helix</keyword>
<reference evidence="14" key="1">
    <citation type="submission" date="2018-05" db="EMBL/GenBank/DDBJ databases">
        <authorList>
            <person name="Lanie J.A."/>
            <person name="Ng W.-L."/>
            <person name="Kazmierczak K.M."/>
            <person name="Andrzejewski T.M."/>
            <person name="Davidsen T.M."/>
            <person name="Wayne K.J."/>
            <person name="Tettelin H."/>
            <person name="Glass J.I."/>
            <person name="Rusch D."/>
            <person name="Podicherti R."/>
            <person name="Tsui H.-C.T."/>
            <person name="Winkler M.E."/>
        </authorList>
    </citation>
    <scope>NUCLEOTIDE SEQUENCE</scope>
</reference>
<dbReference type="InterPro" id="IPR027359">
    <property type="entry name" value="Volt_channel_dom_sf"/>
</dbReference>
<dbReference type="Pfam" id="PF00520">
    <property type="entry name" value="Ion_trans"/>
    <property type="match status" value="1"/>
</dbReference>
<dbReference type="PANTHER" id="PTHR11537:SF254">
    <property type="entry name" value="POTASSIUM VOLTAGE-GATED CHANNEL PROTEIN SHAB"/>
    <property type="match status" value="1"/>
</dbReference>
<dbReference type="GO" id="GO:0001508">
    <property type="term" value="P:action potential"/>
    <property type="evidence" value="ECO:0007669"/>
    <property type="project" value="TreeGrafter"/>
</dbReference>
<keyword evidence="2" id="KW-0813">Transport</keyword>
<keyword evidence="3" id="KW-0633">Potassium transport</keyword>
<evidence type="ECO:0000259" key="13">
    <source>
        <dbReference type="Pfam" id="PF00520"/>
    </source>
</evidence>
<dbReference type="AlphaFoldDB" id="A0A383B208"/>
<keyword evidence="6" id="KW-0851">Voltage-gated channel</keyword>
<keyword evidence="5" id="KW-0631">Potassium channel</keyword>
<evidence type="ECO:0000256" key="3">
    <source>
        <dbReference type="ARBA" id="ARBA00022538"/>
    </source>
</evidence>
<keyword evidence="11" id="KW-0407">Ion channel</keyword>
<organism evidence="14">
    <name type="scientific">marine metagenome</name>
    <dbReference type="NCBI Taxonomy" id="408172"/>
    <lineage>
        <taxon>unclassified sequences</taxon>
        <taxon>metagenomes</taxon>
        <taxon>ecological metagenomes</taxon>
    </lineage>
</organism>
<dbReference type="SUPFAM" id="SSF81324">
    <property type="entry name" value="Voltage-gated potassium channels"/>
    <property type="match status" value="1"/>
</dbReference>
<evidence type="ECO:0000256" key="10">
    <source>
        <dbReference type="ARBA" id="ARBA00023136"/>
    </source>
</evidence>
<dbReference type="EMBL" id="UINC01196468">
    <property type="protein sequence ID" value="SVE13485.1"/>
    <property type="molecule type" value="Genomic_DNA"/>
</dbReference>
<accession>A0A383B208</accession>
<evidence type="ECO:0000256" key="5">
    <source>
        <dbReference type="ARBA" id="ARBA00022826"/>
    </source>
</evidence>
<evidence type="ECO:0000256" key="2">
    <source>
        <dbReference type="ARBA" id="ARBA00022448"/>
    </source>
</evidence>
<evidence type="ECO:0000256" key="4">
    <source>
        <dbReference type="ARBA" id="ARBA00022692"/>
    </source>
</evidence>
<feature type="transmembrane region" description="Helical" evidence="12">
    <location>
        <begin position="24"/>
        <end position="46"/>
    </location>
</feature>
<gene>
    <name evidence="14" type="ORF">METZ01_LOCUS466339</name>
</gene>
<keyword evidence="4 12" id="KW-0812">Transmembrane</keyword>
<dbReference type="GO" id="GO:0008076">
    <property type="term" value="C:voltage-gated potassium channel complex"/>
    <property type="evidence" value="ECO:0007669"/>
    <property type="project" value="InterPro"/>
</dbReference>
<feature type="non-terminal residue" evidence="14">
    <location>
        <position position="1"/>
    </location>
</feature>
<keyword evidence="9" id="KW-0406">Ion transport</keyword>
<keyword evidence="10 12" id="KW-0472">Membrane</keyword>
<dbReference type="GO" id="GO:0005249">
    <property type="term" value="F:voltage-gated potassium channel activity"/>
    <property type="evidence" value="ECO:0007669"/>
    <property type="project" value="InterPro"/>
</dbReference>
<protein>
    <recommendedName>
        <fullName evidence="13">Ion transport domain-containing protein</fullName>
    </recommendedName>
</protein>
<dbReference type="InterPro" id="IPR028325">
    <property type="entry name" value="VG_K_chnl"/>
</dbReference>
<name>A0A383B208_9ZZZZ</name>
<evidence type="ECO:0000256" key="11">
    <source>
        <dbReference type="ARBA" id="ARBA00023303"/>
    </source>
</evidence>
<dbReference type="PRINTS" id="PR00169">
    <property type="entry name" value="KCHANNEL"/>
</dbReference>
<proteinExistence type="predicted"/>
<comment type="subcellular location">
    <subcellularLocation>
        <location evidence="1">Membrane</location>
        <topology evidence="1">Multi-pass membrane protein</topology>
    </subcellularLocation>
</comment>
<dbReference type="InterPro" id="IPR005821">
    <property type="entry name" value="Ion_trans_dom"/>
</dbReference>
<keyword evidence="7" id="KW-0630">Potassium</keyword>
<evidence type="ECO:0000256" key="7">
    <source>
        <dbReference type="ARBA" id="ARBA00022958"/>
    </source>
</evidence>
<feature type="domain" description="Ion transport" evidence="13">
    <location>
        <begin position="27"/>
        <end position="144"/>
    </location>
</feature>
<evidence type="ECO:0000313" key="14">
    <source>
        <dbReference type="EMBL" id="SVE13485.1"/>
    </source>
</evidence>
<evidence type="ECO:0000256" key="6">
    <source>
        <dbReference type="ARBA" id="ARBA00022882"/>
    </source>
</evidence>
<dbReference type="PANTHER" id="PTHR11537">
    <property type="entry name" value="VOLTAGE-GATED POTASSIUM CHANNEL"/>
    <property type="match status" value="1"/>
</dbReference>